<evidence type="ECO:0000313" key="3">
    <source>
        <dbReference type="Proteomes" id="UP000195602"/>
    </source>
</evidence>
<accession>A0AA91Q0W4</accession>
<organism evidence="2 3">
    <name type="scientific">Clavispora lusitaniae</name>
    <name type="common">Candida lusitaniae</name>
    <dbReference type="NCBI Taxonomy" id="36911"/>
    <lineage>
        <taxon>Eukaryota</taxon>
        <taxon>Fungi</taxon>
        <taxon>Dikarya</taxon>
        <taxon>Ascomycota</taxon>
        <taxon>Saccharomycotina</taxon>
        <taxon>Pichiomycetes</taxon>
        <taxon>Metschnikowiaceae</taxon>
        <taxon>Clavispora</taxon>
    </lineage>
</organism>
<dbReference type="Proteomes" id="UP000195602">
    <property type="component" value="Unassembled WGS sequence"/>
</dbReference>
<gene>
    <name evidence="2" type="ORF">A9F13_05g01309</name>
</gene>
<dbReference type="KEGG" id="clus:A9F13_05g01309"/>
<protein>
    <submittedName>
        <fullName evidence="2">Uncharacterized protein</fullName>
    </submittedName>
</protein>
<proteinExistence type="predicted"/>
<dbReference type="EMBL" id="LYUB02000005">
    <property type="protein sequence ID" value="OVF09336.1"/>
    <property type="molecule type" value="Genomic_DNA"/>
</dbReference>
<feature type="region of interest" description="Disordered" evidence="1">
    <location>
        <begin position="46"/>
        <end position="74"/>
    </location>
</feature>
<reference evidence="2 3" key="1">
    <citation type="submission" date="2017-04" db="EMBL/GenBank/DDBJ databases">
        <title>Draft genome of the yeast Clavispora lusitaniae type strain CBS 6936.</title>
        <authorList>
            <person name="Durrens P."/>
            <person name="Klopp C."/>
            <person name="Biteau N."/>
            <person name="Fitton-Ouhabi V."/>
            <person name="Dementhon K."/>
            <person name="Accoceberry I."/>
            <person name="Sherman D.J."/>
            <person name="Noel T."/>
        </authorList>
    </citation>
    <scope>NUCLEOTIDE SEQUENCE [LARGE SCALE GENOMIC DNA]</scope>
    <source>
        <strain evidence="2 3">CBS 6936</strain>
    </source>
</reference>
<comment type="caution">
    <text evidence="2">The sequence shown here is derived from an EMBL/GenBank/DDBJ whole genome shotgun (WGS) entry which is preliminary data.</text>
</comment>
<name>A0AA91Q0W4_CLALS</name>
<evidence type="ECO:0000313" key="2">
    <source>
        <dbReference type="EMBL" id="OVF09336.1"/>
    </source>
</evidence>
<sequence>MGKLRTVAGAEIPLASGAGKETKRTKLGGSMDMALPFLEVSSARNKIQHSSKAGRATHGKGKKLLETRAGGICR</sequence>
<evidence type="ECO:0000256" key="1">
    <source>
        <dbReference type="SAM" id="MobiDB-lite"/>
    </source>
</evidence>
<dbReference type="AlphaFoldDB" id="A0AA91Q0W4"/>